<sequence>WVSEFAGDEAEAREPGKGQLEVLCDAPGTYVK</sequence>
<evidence type="ECO:0000313" key="1">
    <source>
        <dbReference type="EMBL" id="CAA6800987.1"/>
    </source>
</evidence>
<reference evidence="1" key="1">
    <citation type="submission" date="2020-01" db="EMBL/GenBank/DDBJ databases">
        <authorList>
            <person name="Meier V. D."/>
            <person name="Meier V D."/>
        </authorList>
    </citation>
    <scope>NUCLEOTIDE SEQUENCE</scope>
    <source>
        <strain evidence="1">HLG_WM_MAG_08</strain>
    </source>
</reference>
<proteinExistence type="predicted"/>
<accession>A0A6S6S648</accession>
<gene>
    <name evidence="1" type="ORF">HELGO_WM68932</name>
</gene>
<dbReference type="EMBL" id="CACVAV010000014">
    <property type="protein sequence ID" value="CAA6800987.1"/>
    <property type="molecule type" value="Genomic_DNA"/>
</dbReference>
<feature type="non-terminal residue" evidence="1">
    <location>
        <position position="1"/>
    </location>
</feature>
<organism evidence="1">
    <name type="scientific">uncultured Thiotrichaceae bacterium</name>
    <dbReference type="NCBI Taxonomy" id="298394"/>
    <lineage>
        <taxon>Bacteria</taxon>
        <taxon>Pseudomonadati</taxon>
        <taxon>Pseudomonadota</taxon>
        <taxon>Gammaproteobacteria</taxon>
        <taxon>Thiotrichales</taxon>
        <taxon>Thiotrichaceae</taxon>
        <taxon>environmental samples</taxon>
    </lineage>
</organism>
<name>A0A6S6S648_9GAMM</name>
<protein>
    <submittedName>
        <fullName evidence="1">Uncharacterized protein</fullName>
    </submittedName>
</protein>
<dbReference type="AlphaFoldDB" id="A0A6S6S648"/>